<keyword evidence="1" id="KW-1185">Reference proteome</keyword>
<dbReference type="Proteomes" id="UP000492821">
    <property type="component" value="Unassembled WGS sequence"/>
</dbReference>
<dbReference type="AlphaFoldDB" id="A0A7E4W9A5"/>
<reference evidence="2" key="2">
    <citation type="submission" date="2020-10" db="UniProtKB">
        <authorList>
            <consortium name="WormBaseParasite"/>
        </authorList>
    </citation>
    <scope>IDENTIFICATION</scope>
</reference>
<accession>A0A7E4W9A5</accession>
<evidence type="ECO:0000313" key="1">
    <source>
        <dbReference type="Proteomes" id="UP000492821"/>
    </source>
</evidence>
<reference evidence="1" key="1">
    <citation type="journal article" date="2013" name="Genetics">
        <title>The draft genome and transcriptome of Panagrellus redivivus are shaped by the harsh demands of a free-living lifestyle.</title>
        <authorList>
            <person name="Srinivasan J."/>
            <person name="Dillman A.R."/>
            <person name="Macchietto M.G."/>
            <person name="Heikkinen L."/>
            <person name="Lakso M."/>
            <person name="Fracchia K.M."/>
            <person name="Antoshechkin I."/>
            <person name="Mortazavi A."/>
            <person name="Wong G."/>
            <person name="Sternberg P.W."/>
        </authorList>
    </citation>
    <scope>NUCLEOTIDE SEQUENCE [LARGE SCALE GENOMIC DNA]</scope>
    <source>
        <strain evidence="1">MT8872</strain>
    </source>
</reference>
<protein>
    <submittedName>
        <fullName evidence="2">Secreted protein</fullName>
    </submittedName>
</protein>
<sequence>MVVMFLSWAKVASTPRETDMRESIIGILRQTFGKVSHSGNVLANFSDTCGKYDDMSTRKCTENNEVMDLLKTRVLMTPQAM</sequence>
<evidence type="ECO:0000313" key="2">
    <source>
        <dbReference type="WBParaSite" id="Pan_g8003.t1"/>
    </source>
</evidence>
<organism evidence="1 2">
    <name type="scientific">Panagrellus redivivus</name>
    <name type="common">Microworm</name>
    <dbReference type="NCBI Taxonomy" id="6233"/>
    <lineage>
        <taxon>Eukaryota</taxon>
        <taxon>Metazoa</taxon>
        <taxon>Ecdysozoa</taxon>
        <taxon>Nematoda</taxon>
        <taxon>Chromadorea</taxon>
        <taxon>Rhabditida</taxon>
        <taxon>Tylenchina</taxon>
        <taxon>Panagrolaimomorpha</taxon>
        <taxon>Panagrolaimoidea</taxon>
        <taxon>Panagrolaimidae</taxon>
        <taxon>Panagrellus</taxon>
    </lineage>
</organism>
<proteinExistence type="predicted"/>
<dbReference type="WBParaSite" id="Pan_g8003.t1">
    <property type="protein sequence ID" value="Pan_g8003.t1"/>
    <property type="gene ID" value="Pan_g8003"/>
</dbReference>
<name>A0A7E4W9A5_PANRE</name>